<proteinExistence type="inferred from homology"/>
<dbReference type="PANTHER" id="PTHR24321:SF14">
    <property type="entry name" value="SHORT-CHAIN TYPE DEHYDROGENASE_REDUCTASE BLR2146-RELATED"/>
    <property type="match status" value="1"/>
</dbReference>
<accession>A0A7K0DVN8</accession>
<evidence type="ECO:0000313" key="6">
    <source>
        <dbReference type="Proteomes" id="UP000431401"/>
    </source>
</evidence>
<feature type="domain" description="Ketoreductase" evidence="4">
    <location>
        <begin position="8"/>
        <end position="203"/>
    </location>
</feature>
<dbReference type="InterPro" id="IPR002347">
    <property type="entry name" value="SDR_fam"/>
</dbReference>
<sequence>MESRHDGRRVLVTGAGSGIGRGIVLRMLAEGARVVGGDIDEQGLKGTVEAAADHADRLLTVAVDISDQDSAQAACGTATDHLGGLDVLVNAAGIMRAARTHEMSLDLWNQVINVNLTGTFLMCRAALPQLLQSDHPVIVNFSSTAAFGSNPYMAAYSASKGGVNALTHSLALEYVKQGLRAVNIVPGGITTGITDNLALPADADWGLMARLTGWINGGALGNPADVAGVVAMVTSKDGRYITGSEIRVDGGALM</sequence>
<dbReference type="FunFam" id="3.40.50.720:FF:000084">
    <property type="entry name" value="Short-chain dehydrogenase reductase"/>
    <property type="match status" value="1"/>
</dbReference>
<reference evidence="5 6" key="1">
    <citation type="submission" date="2019-10" db="EMBL/GenBank/DDBJ databases">
        <title>Nocardia macrotermitis sp. nov. and Nocardia aurantia sp. nov., isolated from the gut of fungus growing-termite Macrotermes natalensis.</title>
        <authorList>
            <person name="Benndorf R."/>
            <person name="Schwitalla J."/>
            <person name="Martin K."/>
            <person name="De Beer W."/>
            <person name="Kaster A.-K."/>
            <person name="Vollmers J."/>
            <person name="Poulsen M."/>
            <person name="Beemelmanns C."/>
        </authorList>
    </citation>
    <scope>NUCLEOTIDE SEQUENCE [LARGE SCALE GENOMIC DNA]</scope>
    <source>
        <strain evidence="5 6">RB56</strain>
    </source>
</reference>
<dbReference type="InterPro" id="IPR057326">
    <property type="entry name" value="KR_dom"/>
</dbReference>
<dbReference type="Gene3D" id="3.40.50.720">
    <property type="entry name" value="NAD(P)-binding Rossmann-like Domain"/>
    <property type="match status" value="1"/>
</dbReference>
<dbReference type="EMBL" id="WEGI01000012">
    <property type="protein sequence ID" value="MQY29853.1"/>
    <property type="molecule type" value="Genomic_DNA"/>
</dbReference>
<dbReference type="OrthoDB" id="7064009at2"/>
<dbReference type="SUPFAM" id="SSF51735">
    <property type="entry name" value="NAD(P)-binding Rossmann-fold domains"/>
    <property type="match status" value="1"/>
</dbReference>
<dbReference type="InterPro" id="IPR020904">
    <property type="entry name" value="Sc_DH/Rdtase_CS"/>
</dbReference>
<evidence type="ECO:0000256" key="3">
    <source>
        <dbReference type="RuleBase" id="RU000363"/>
    </source>
</evidence>
<dbReference type="AlphaFoldDB" id="A0A7K0DVN8"/>
<dbReference type="Pfam" id="PF00106">
    <property type="entry name" value="adh_short"/>
    <property type="match status" value="1"/>
</dbReference>
<evidence type="ECO:0000259" key="4">
    <source>
        <dbReference type="SMART" id="SM00822"/>
    </source>
</evidence>
<keyword evidence="2 5" id="KW-0560">Oxidoreductase</keyword>
<protein>
    <submittedName>
        <fullName evidence="5">Dihydroanticapsin 7-dehydrogenase</fullName>
        <ecNumber evidence="5">1.1.1.385</ecNumber>
    </submittedName>
</protein>
<name>A0A7K0DVN8_9NOCA</name>
<dbReference type="PRINTS" id="PR00081">
    <property type="entry name" value="GDHRDH"/>
</dbReference>
<comment type="similarity">
    <text evidence="1 3">Belongs to the short-chain dehydrogenases/reductases (SDR) family.</text>
</comment>
<dbReference type="EC" id="1.1.1.385" evidence="5"/>
<dbReference type="PRINTS" id="PR00080">
    <property type="entry name" value="SDRFAMILY"/>
</dbReference>
<organism evidence="5 6">
    <name type="scientific">Nocardia aurantia</name>
    <dbReference type="NCBI Taxonomy" id="2585199"/>
    <lineage>
        <taxon>Bacteria</taxon>
        <taxon>Bacillati</taxon>
        <taxon>Actinomycetota</taxon>
        <taxon>Actinomycetes</taxon>
        <taxon>Mycobacteriales</taxon>
        <taxon>Nocardiaceae</taxon>
        <taxon>Nocardia</taxon>
    </lineage>
</organism>
<evidence type="ECO:0000256" key="2">
    <source>
        <dbReference type="ARBA" id="ARBA00023002"/>
    </source>
</evidence>
<comment type="caution">
    <text evidence="5">The sequence shown here is derived from an EMBL/GenBank/DDBJ whole genome shotgun (WGS) entry which is preliminary data.</text>
</comment>
<dbReference type="Proteomes" id="UP000431401">
    <property type="component" value="Unassembled WGS sequence"/>
</dbReference>
<gene>
    <name evidence="5" type="primary">bacC_3</name>
    <name evidence="5" type="ORF">NRB56_54470</name>
</gene>
<dbReference type="PANTHER" id="PTHR24321">
    <property type="entry name" value="DEHYDROGENASES, SHORT CHAIN"/>
    <property type="match status" value="1"/>
</dbReference>
<evidence type="ECO:0000313" key="5">
    <source>
        <dbReference type="EMBL" id="MQY29853.1"/>
    </source>
</evidence>
<evidence type="ECO:0000256" key="1">
    <source>
        <dbReference type="ARBA" id="ARBA00006484"/>
    </source>
</evidence>
<keyword evidence="6" id="KW-1185">Reference proteome</keyword>
<dbReference type="RefSeq" id="WP_153347043.1">
    <property type="nucleotide sequence ID" value="NZ_WEGI01000012.1"/>
</dbReference>
<dbReference type="GO" id="GO:0016491">
    <property type="term" value="F:oxidoreductase activity"/>
    <property type="evidence" value="ECO:0007669"/>
    <property type="project" value="UniProtKB-KW"/>
</dbReference>
<dbReference type="SMART" id="SM00822">
    <property type="entry name" value="PKS_KR"/>
    <property type="match status" value="1"/>
</dbReference>
<dbReference type="CDD" id="cd05233">
    <property type="entry name" value="SDR_c"/>
    <property type="match status" value="1"/>
</dbReference>
<dbReference type="PROSITE" id="PS00061">
    <property type="entry name" value="ADH_SHORT"/>
    <property type="match status" value="1"/>
</dbReference>
<dbReference type="InterPro" id="IPR036291">
    <property type="entry name" value="NAD(P)-bd_dom_sf"/>
</dbReference>